<dbReference type="SUPFAM" id="SSF103661">
    <property type="entry name" value="Proline/betaine transporter ProP, C-terminal cytoplasmic domain"/>
    <property type="match status" value="1"/>
</dbReference>
<dbReference type="PANTHER" id="PTHR43528:SF5">
    <property type="entry name" value="PROLINE_BETAINE TRANSPORTER"/>
    <property type="match status" value="1"/>
</dbReference>
<dbReference type="InterPro" id="IPR036259">
    <property type="entry name" value="MFS_trans_sf"/>
</dbReference>
<keyword evidence="4 9" id="KW-0812">Transmembrane</keyword>
<sequence length="501" mass="55676">MSLQKTHTSLLGLQDVTIVDDVRLRKVIIATVLGNIIEWFDFSVYGFLAYELGQVFFSGVDLRMQRIAVLATFSLPFVIRPLGGLFFGVLGDKYGRKKILSITIIMMSISTACISLIPSYSTIGIWAPILLLMCKIIQGFAIGGEYIGAAIFIAEYSPDRKRGLMGSWLDFGSISGFLLGAGLVVIISYITGAECFSNWGWRILFGMALPLGSIGLYLRYMLEESPAFQGNLKKFMISGHDAGLTEQRISYIKLITQYWKSLLICMGLVITTNVTYYMLLTYMPTYLSQNLHFSEDHGIIIIISIMISMLFLQPIMGFISDKFGRRPLVIIGSFALLLFSLPCFTLINSHVTGRMFLGLLILALILNSFTGVMASSLPAMFPTHIRCSILATIFNLSVLIASLTPIIAAWLVEETANLYMPAYCLMIAGGVGLLTGIMMQETANLPLRGANPVASNIIEAKAIIKEHHDHIEQKITEIKQQISILEKQRSQLMNQHPYMHE</sequence>
<dbReference type="InterPro" id="IPR005829">
    <property type="entry name" value="Sugar_transporter_CS"/>
</dbReference>
<feature type="transmembrane region" description="Helical" evidence="9">
    <location>
        <begin position="99"/>
        <end position="117"/>
    </location>
</feature>
<organism evidence="11 12">
    <name type="scientific">Candidatus Erwinia haradaeae</name>
    <dbReference type="NCBI Taxonomy" id="1922217"/>
    <lineage>
        <taxon>Bacteria</taxon>
        <taxon>Pseudomonadati</taxon>
        <taxon>Pseudomonadota</taxon>
        <taxon>Gammaproteobacteria</taxon>
        <taxon>Enterobacterales</taxon>
        <taxon>Erwiniaceae</taxon>
        <taxon>Erwinia</taxon>
    </lineage>
</organism>
<evidence type="ECO:0000256" key="9">
    <source>
        <dbReference type="SAM" id="Phobius"/>
    </source>
</evidence>
<dbReference type="KEGG" id="ehd:ERCIPSTX3056_589"/>
<feature type="transmembrane region" description="Helical" evidence="9">
    <location>
        <begin position="299"/>
        <end position="319"/>
    </location>
</feature>
<dbReference type="PANTHER" id="PTHR43528">
    <property type="entry name" value="ALPHA-KETOGLUTARATE PERMEASE"/>
    <property type="match status" value="1"/>
</dbReference>
<evidence type="ECO:0000313" key="12">
    <source>
        <dbReference type="Proteomes" id="UP000294462"/>
    </source>
</evidence>
<evidence type="ECO:0000259" key="10">
    <source>
        <dbReference type="PROSITE" id="PS50850"/>
    </source>
</evidence>
<keyword evidence="3" id="KW-1003">Cell membrane</keyword>
<dbReference type="InterPro" id="IPR020846">
    <property type="entry name" value="MFS_dom"/>
</dbReference>
<dbReference type="Pfam" id="PF08946">
    <property type="entry name" value="Osmo_CC"/>
    <property type="match status" value="1"/>
</dbReference>
<keyword evidence="7 9" id="KW-0472">Membrane</keyword>
<feature type="domain" description="Major facilitator superfamily (MFS) profile" evidence="10">
    <location>
        <begin position="27"/>
        <end position="444"/>
    </location>
</feature>
<feature type="transmembrane region" description="Helical" evidence="9">
    <location>
        <begin position="67"/>
        <end position="87"/>
    </location>
</feature>
<dbReference type="InterPro" id="IPR051084">
    <property type="entry name" value="H+-coupled_symporters"/>
</dbReference>
<feature type="coiled-coil region" evidence="8">
    <location>
        <begin position="468"/>
        <end position="495"/>
    </location>
</feature>
<dbReference type="Gene3D" id="1.20.1250.20">
    <property type="entry name" value="MFS general substrate transporter like domains"/>
    <property type="match status" value="2"/>
</dbReference>
<dbReference type="OrthoDB" id="3690818at2"/>
<dbReference type="FunFam" id="1.20.1250.20:FF:000001">
    <property type="entry name" value="Dicarboxylate MFS transporter"/>
    <property type="match status" value="1"/>
</dbReference>
<dbReference type="EMBL" id="LR217725">
    <property type="protein sequence ID" value="VFP87562.1"/>
    <property type="molecule type" value="Genomic_DNA"/>
</dbReference>
<evidence type="ECO:0000256" key="5">
    <source>
        <dbReference type="ARBA" id="ARBA00022847"/>
    </source>
</evidence>
<dbReference type="GO" id="GO:0015293">
    <property type="term" value="F:symporter activity"/>
    <property type="evidence" value="ECO:0007669"/>
    <property type="project" value="UniProtKB-KW"/>
</dbReference>
<evidence type="ECO:0000256" key="3">
    <source>
        <dbReference type="ARBA" id="ARBA00022475"/>
    </source>
</evidence>
<keyword evidence="6 9" id="KW-1133">Transmembrane helix</keyword>
<keyword evidence="8" id="KW-0175">Coiled coil</keyword>
<keyword evidence="12" id="KW-1185">Reference proteome</keyword>
<feature type="transmembrane region" description="Helical" evidence="9">
    <location>
        <begin position="328"/>
        <end position="349"/>
    </location>
</feature>
<dbReference type="PROSITE" id="PS00217">
    <property type="entry name" value="SUGAR_TRANSPORT_2"/>
    <property type="match status" value="1"/>
</dbReference>
<feature type="transmembrane region" description="Helical" evidence="9">
    <location>
        <begin position="258"/>
        <end position="279"/>
    </location>
</feature>
<reference evidence="11 12" key="1">
    <citation type="submission" date="2019-02" db="EMBL/GenBank/DDBJ databases">
        <authorList>
            <person name="Manzano-Marin A."/>
            <person name="Manzano-Marin A."/>
        </authorList>
    </citation>
    <scope>NUCLEOTIDE SEQUENCE [LARGE SCALE GENOMIC DNA]</scope>
    <source>
        <strain evidence="11 12">ErCipseudotaxifoliae</strain>
    </source>
</reference>
<evidence type="ECO:0000256" key="8">
    <source>
        <dbReference type="SAM" id="Coils"/>
    </source>
</evidence>
<feature type="transmembrane region" description="Helical" evidence="9">
    <location>
        <begin position="168"/>
        <end position="193"/>
    </location>
</feature>
<dbReference type="PROSITE" id="PS50850">
    <property type="entry name" value="MFS"/>
    <property type="match status" value="1"/>
</dbReference>
<dbReference type="RefSeq" id="WP_072666437.1">
    <property type="nucleotide sequence ID" value="NZ_LR217725.1"/>
</dbReference>
<evidence type="ECO:0000256" key="4">
    <source>
        <dbReference type="ARBA" id="ARBA00022692"/>
    </source>
</evidence>
<evidence type="ECO:0000256" key="7">
    <source>
        <dbReference type="ARBA" id="ARBA00023136"/>
    </source>
</evidence>
<keyword evidence="5" id="KW-0769">Symport</keyword>
<feature type="transmembrane region" description="Helical" evidence="9">
    <location>
        <begin position="199"/>
        <end position="218"/>
    </location>
</feature>
<dbReference type="InterPro" id="IPR005828">
    <property type="entry name" value="MFS_sugar_transport-like"/>
</dbReference>
<feature type="transmembrane region" description="Helical" evidence="9">
    <location>
        <begin position="123"/>
        <end position="156"/>
    </location>
</feature>
<dbReference type="NCBIfam" id="NF007927">
    <property type="entry name" value="PRK10642.1"/>
    <property type="match status" value="1"/>
</dbReference>
<feature type="transmembrane region" description="Helical" evidence="9">
    <location>
        <begin position="355"/>
        <end position="377"/>
    </location>
</feature>
<dbReference type="SUPFAM" id="SSF103473">
    <property type="entry name" value="MFS general substrate transporter"/>
    <property type="match status" value="1"/>
</dbReference>
<evidence type="ECO:0000256" key="2">
    <source>
        <dbReference type="ARBA" id="ARBA00022448"/>
    </source>
</evidence>
<evidence type="ECO:0000256" key="6">
    <source>
        <dbReference type="ARBA" id="ARBA00022989"/>
    </source>
</evidence>
<dbReference type="InterPro" id="IPR015041">
    <property type="entry name" value="Osmo_CC"/>
</dbReference>
<keyword evidence="2" id="KW-0813">Transport</keyword>
<feature type="transmembrane region" description="Helical" evidence="9">
    <location>
        <begin position="418"/>
        <end position="439"/>
    </location>
</feature>
<feature type="transmembrane region" description="Helical" evidence="9">
    <location>
        <begin position="27"/>
        <end position="47"/>
    </location>
</feature>
<evidence type="ECO:0000256" key="1">
    <source>
        <dbReference type="ARBA" id="ARBA00004651"/>
    </source>
</evidence>
<gene>
    <name evidence="11" type="primary">proP</name>
    <name evidence="11" type="ORF">ERCIPSTX3056_589</name>
</gene>
<accession>A0A451DLE9</accession>
<comment type="subcellular location">
    <subcellularLocation>
        <location evidence="1">Cell membrane</location>
        <topology evidence="1">Multi-pass membrane protein</topology>
    </subcellularLocation>
</comment>
<name>A0A451DLE9_9GAMM</name>
<dbReference type="InterPro" id="IPR036292">
    <property type="entry name" value="ProP_C"/>
</dbReference>
<dbReference type="PROSITE" id="PS00216">
    <property type="entry name" value="SUGAR_TRANSPORT_1"/>
    <property type="match status" value="1"/>
</dbReference>
<proteinExistence type="predicted"/>
<dbReference type="Pfam" id="PF00083">
    <property type="entry name" value="Sugar_tr"/>
    <property type="match status" value="1"/>
</dbReference>
<dbReference type="Proteomes" id="UP000294462">
    <property type="component" value="Chromosome"/>
</dbReference>
<feature type="transmembrane region" description="Helical" evidence="9">
    <location>
        <begin position="389"/>
        <end position="412"/>
    </location>
</feature>
<evidence type="ECO:0000313" key="11">
    <source>
        <dbReference type="EMBL" id="VFP87562.1"/>
    </source>
</evidence>
<dbReference type="AlphaFoldDB" id="A0A451DLE9"/>
<protein>
    <submittedName>
        <fullName evidence="11">Proline/betaine transporter</fullName>
    </submittedName>
</protein>
<dbReference type="GO" id="GO:0005886">
    <property type="term" value="C:plasma membrane"/>
    <property type="evidence" value="ECO:0007669"/>
    <property type="project" value="UniProtKB-SubCell"/>
</dbReference>